<evidence type="ECO:0000256" key="6">
    <source>
        <dbReference type="ARBA" id="ARBA00023143"/>
    </source>
</evidence>
<evidence type="ECO:0000313" key="9">
    <source>
        <dbReference type="EMBL" id="MDA7423340.1"/>
    </source>
</evidence>
<reference evidence="9 10" key="1">
    <citation type="submission" date="2023-01" db="EMBL/GenBank/DDBJ databases">
        <title>Thalassococcus onchidii sp. nov., isolated from a marine invertebrate from the South China Sea.</title>
        <authorList>
            <person name="Xu S."/>
            <person name="Liu Z."/>
            <person name="Xu Y."/>
        </authorList>
    </citation>
    <scope>NUCLEOTIDE SEQUENCE [LARGE SCALE GENOMIC DNA]</scope>
    <source>
        <strain evidence="9 10">KCTC 32084</strain>
    </source>
</reference>
<organism evidence="9 10">
    <name type="scientific">Thalassococcus lentus</name>
    <dbReference type="NCBI Taxonomy" id="1210524"/>
    <lineage>
        <taxon>Bacteria</taxon>
        <taxon>Pseudomonadati</taxon>
        <taxon>Pseudomonadota</taxon>
        <taxon>Alphaproteobacteria</taxon>
        <taxon>Rhodobacterales</taxon>
        <taxon>Roseobacteraceae</taxon>
        <taxon>Thalassococcus</taxon>
    </lineage>
</organism>
<dbReference type="InterPro" id="IPR002371">
    <property type="entry name" value="FlgK"/>
</dbReference>
<sequence length="482" mass="50359">MSLSGALFNAFSGLTANARAAAVVSTNISNATTEGYGRRSLDLSANSTGGYGGVRVDGVQRHVDPVVLADRRLSDAQLGQGGALLNHATTLESLVGESGAPGSLTVALAEFETALISAASNPAAVQRLETVAYKADGLADKLNAISNGIQKSREQADQSIATQVETLNRTLERVQVINRDLVRSAGGNQDMGALLDERQKLVDAIAEIVPLRVVERDRGEIAIFTTGGAALLDGQVRTIGFTQTSTIEAGMTQSSGALSGLTLAGYDVSTDQKGLFRGGSLAAQFEIRDERAVETQANLDAIARDLAERFGPGGPDTTLIAGDPGLFTDAGIAFDPVNEVGLSARISLNDLVAPGSGEVWRLRDGLAANSQGPVGEARLLQAYTTALSDSRLPASGSLPAMAQNVADHLSTFASSIAGDRVRFEDDQTYFVAQNTALTELELAGGVNTDQELQSLLEVEKSYAANAKVMSVVDDLIKRLLNI</sequence>
<evidence type="ECO:0000259" key="8">
    <source>
        <dbReference type="Pfam" id="PF22638"/>
    </source>
</evidence>
<dbReference type="PANTHER" id="PTHR30033">
    <property type="entry name" value="FLAGELLAR HOOK-ASSOCIATED PROTEIN 1"/>
    <property type="match status" value="1"/>
</dbReference>
<keyword evidence="9" id="KW-0966">Cell projection</keyword>
<keyword evidence="9" id="KW-0969">Cilium</keyword>
<evidence type="ECO:0000256" key="2">
    <source>
        <dbReference type="ARBA" id="ARBA00004613"/>
    </source>
</evidence>
<feature type="domain" description="Flagellar hook-associated protein FlgK helical" evidence="8">
    <location>
        <begin position="89"/>
        <end position="310"/>
    </location>
</feature>
<evidence type="ECO:0000256" key="4">
    <source>
        <dbReference type="ARBA" id="ARBA00016244"/>
    </source>
</evidence>
<dbReference type="Pfam" id="PF22638">
    <property type="entry name" value="FlgK_D1"/>
    <property type="match status" value="1"/>
</dbReference>
<keyword evidence="5" id="KW-0964">Secreted</keyword>
<accession>A0ABT4XN25</accession>
<feature type="domain" description="Flagellar basal-body/hook protein C-terminal" evidence="7">
    <location>
        <begin position="445"/>
        <end position="482"/>
    </location>
</feature>
<comment type="subcellular location">
    <subcellularLocation>
        <location evidence="1">Bacterial flagellum</location>
    </subcellularLocation>
    <subcellularLocation>
        <location evidence="2">Secreted</location>
    </subcellularLocation>
</comment>
<evidence type="ECO:0000256" key="5">
    <source>
        <dbReference type="ARBA" id="ARBA00022525"/>
    </source>
</evidence>
<dbReference type="NCBIfam" id="TIGR02492">
    <property type="entry name" value="flgK_ends"/>
    <property type="match status" value="1"/>
</dbReference>
<gene>
    <name evidence="9" type="primary">flgK</name>
    <name evidence="9" type="ORF">PFY00_01250</name>
</gene>
<evidence type="ECO:0000256" key="3">
    <source>
        <dbReference type="ARBA" id="ARBA00009677"/>
    </source>
</evidence>
<evidence type="ECO:0000313" key="10">
    <source>
        <dbReference type="Proteomes" id="UP001210720"/>
    </source>
</evidence>
<evidence type="ECO:0000259" key="7">
    <source>
        <dbReference type="Pfam" id="PF06429"/>
    </source>
</evidence>
<dbReference type="RefSeq" id="WP_271430703.1">
    <property type="nucleotide sequence ID" value="NZ_JAQIOY010000001.1"/>
</dbReference>
<comment type="caution">
    <text evidence="9">The sequence shown here is derived from an EMBL/GenBank/DDBJ whole genome shotgun (WGS) entry which is preliminary data.</text>
</comment>
<keyword evidence="9" id="KW-0282">Flagellum</keyword>
<protein>
    <recommendedName>
        <fullName evidence="4">Flagellar hook-associated protein 1</fullName>
    </recommendedName>
</protein>
<dbReference type="InterPro" id="IPR053927">
    <property type="entry name" value="FlgK_helical"/>
</dbReference>
<evidence type="ECO:0000256" key="1">
    <source>
        <dbReference type="ARBA" id="ARBA00004365"/>
    </source>
</evidence>
<dbReference type="PANTHER" id="PTHR30033:SF1">
    <property type="entry name" value="FLAGELLAR HOOK-ASSOCIATED PROTEIN 1"/>
    <property type="match status" value="1"/>
</dbReference>
<dbReference type="InterPro" id="IPR010930">
    <property type="entry name" value="Flg_bb/hook_C_dom"/>
</dbReference>
<keyword evidence="6" id="KW-0975">Bacterial flagellum</keyword>
<comment type="similarity">
    <text evidence="3">Belongs to the flagella basal body rod proteins family.</text>
</comment>
<dbReference type="Pfam" id="PF06429">
    <property type="entry name" value="Flg_bbr_C"/>
    <property type="match status" value="1"/>
</dbReference>
<dbReference type="EMBL" id="JAQIOY010000001">
    <property type="protein sequence ID" value="MDA7423340.1"/>
    <property type="molecule type" value="Genomic_DNA"/>
</dbReference>
<proteinExistence type="inferred from homology"/>
<dbReference type="Proteomes" id="UP001210720">
    <property type="component" value="Unassembled WGS sequence"/>
</dbReference>
<keyword evidence="10" id="KW-1185">Reference proteome</keyword>
<name>A0ABT4XN25_9RHOB</name>